<name>A0A6A6MEN4_HEVBR</name>
<dbReference type="Proteomes" id="UP000467840">
    <property type="component" value="Chromosome 14"/>
</dbReference>
<evidence type="ECO:0000259" key="1">
    <source>
        <dbReference type="Pfam" id="PF07727"/>
    </source>
</evidence>
<evidence type="ECO:0000313" key="2">
    <source>
        <dbReference type="EMBL" id="KAF2310439.1"/>
    </source>
</evidence>
<sequence>MITQLDVSNAFLNGDLDDTIFMEQPPGFMDPNKPNHVCRLKRSLYGLRQAPRQRHKKLVQILVDLGFQPSAADCSLLHYQQNGMKIYCMIYVDDIFLTSTSSSFITSLIASLQQHFNEKLTIADGKAVENPTQFRSIIGSLQYLSFTRPDITFAVNRVAQFLQNPIETHWVAVKRILCYLQATRHHGLHLTKSAHYQLHVYSDADWASCVDDRKSTSGCAIFLGNNLISWHSRKQRTVAHSSTEAEYHALGAAKTEITWITTLLKEINLSPIQAPVLWCDNLGVTYLSSNPIFHSRTKHIKVDFHFVRDKVAKKEIIVRFISSKDQLADILTKPLPRQRHSFLSRRLTIRDLASST</sequence>
<dbReference type="CDD" id="cd09272">
    <property type="entry name" value="RNase_HI_RT_Ty1"/>
    <property type="match status" value="1"/>
</dbReference>
<dbReference type="InterPro" id="IPR013103">
    <property type="entry name" value="RVT_2"/>
</dbReference>
<dbReference type="EMBL" id="JAAGAX010000006">
    <property type="protein sequence ID" value="KAF2310439.1"/>
    <property type="molecule type" value="Genomic_DNA"/>
</dbReference>
<dbReference type="InterPro" id="IPR043502">
    <property type="entry name" value="DNA/RNA_pol_sf"/>
</dbReference>
<dbReference type="PANTHER" id="PTHR11439:SF450">
    <property type="entry name" value="REVERSE TRANSCRIPTASE TY1_COPIA-TYPE DOMAIN-CONTAINING PROTEIN"/>
    <property type="match status" value="1"/>
</dbReference>
<dbReference type="PANTHER" id="PTHR11439">
    <property type="entry name" value="GAG-POL-RELATED RETROTRANSPOSON"/>
    <property type="match status" value="1"/>
</dbReference>
<keyword evidence="3" id="KW-1185">Reference proteome</keyword>
<evidence type="ECO:0000313" key="3">
    <source>
        <dbReference type="Proteomes" id="UP000467840"/>
    </source>
</evidence>
<accession>A0A6A6MEN4</accession>
<dbReference type="Pfam" id="PF07727">
    <property type="entry name" value="RVT_2"/>
    <property type="match status" value="1"/>
</dbReference>
<comment type="caution">
    <text evidence="2">The sequence shown here is derived from an EMBL/GenBank/DDBJ whole genome shotgun (WGS) entry which is preliminary data.</text>
</comment>
<reference evidence="2 3" key="1">
    <citation type="journal article" date="2020" name="Mol. Plant">
        <title>The Chromosome-Based Rubber Tree Genome Provides New Insights into Spurge Genome Evolution and Rubber Biosynthesis.</title>
        <authorList>
            <person name="Liu J."/>
            <person name="Shi C."/>
            <person name="Shi C.C."/>
            <person name="Li W."/>
            <person name="Zhang Q.J."/>
            <person name="Zhang Y."/>
            <person name="Li K."/>
            <person name="Lu H.F."/>
            <person name="Shi C."/>
            <person name="Zhu S.T."/>
            <person name="Xiao Z.Y."/>
            <person name="Nan H."/>
            <person name="Yue Y."/>
            <person name="Zhu X.G."/>
            <person name="Wu Y."/>
            <person name="Hong X.N."/>
            <person name="Fan G.Y."/>
            <person name="Tong Y."/>
            <person name="Zhang D."/>
            <person name="Mao C.L."/>
            <person name="Liu Y.L."/>
            <person name="Hao S.J."/>
            <person name="Liu W.Q."/>
            <person name="Lv M.Q."/>
            <person name="Zhang H.B."/>
            <person name="Liu Y."/>
            <person name="Hu-Tang G.R."/>
            <person name="Wang J.P."/>
            <person name="Wang J.H."/>
            <person name="Sun Y.H."/>
            <person name="Ni S.B."/>
            <person name="Chen W.B."/>
            <person name="Zhang X.C."/>
            <person name="Jiao Y.N."/>
            <person name="Eichler E.E."/>
            <person name="Li G.H."/>
            <person name="Liu X."/>
            <person name="Gao L.Z."/>
        </authorList>
    </citation>
    <scope>NUCLEOTIDE SEQUENCE [LARGE SCALE GENOMIC DNA]</scope>
    <source>
        <strain evidence="3">cv. GT1</strain>
        <tissue evidence="2">Leaf</tissue>
    </source>
</reference>
<protein>
    <recommendedName>
        <fullName evidence="1">Reverse transcriptase Ty1/copia-type domain-containing protein</fullName>
    </recommendedName>
</protein>
<feature type="domain" description="Reverse transcriptase Ty1/copia-type" evidence="1">
    <location>
        <begin position="1"/>
        <end position="119"/>
    </location>
</feature>
<proteinExistence type="predicted"/>
<organism evidence="2 3">
    <name type="scientific">Hevea brasiliensis</name>
    <name type="common">Para rubber tree</name>
    <name type="synonym">Siphonia brasiliensis</name>
    <dbReference type="NCBI Taxonomy" id="3981"/>
    <lineage>
        <taxon>Eukaryota</taxon>
        <taxon>Viridiplantae</taxon>
        <taxon>Streptophyta</taxon>
        <taxon>Embryophyta</taxon>
        <taxon>Tracheophyta</taxon>
        <taxon>Spermatophyta</taxon>
        <taxon>Magnoliopsida</taxon>
        <taxon>eudicotyledons</taxon>
        <taxon>Gunneridae</taxon>
        <taxon>Pentapetalae</taxon>
        <taxon>rosids</taxon>
        <taxon>fabids</taxon>
        <taxon>Malpighiales</taxon>
        <taxon>Euphorbiaceae</taxon>
        <taxon>Crotonoideae</taxon>
        <taxon>Micrandreae</taxon>
        <taxon>Hevea</taxon>
    </lineage>
</organism>
<gene>
    <name evidence="2" type="ORF">GH714_010172</name>
</gene>
<dbReference type="AlphaFoldDB" id="A0A6A6MEN4"/>
<dbReference type="SUPFAM" id="SSF56672">
    <property type="entry name" value="DNA/RNA polymerases"/>
    <property type="match status" value="1"/>
</dbReference>